<evidence type="ECO:0000313" key="1">
    <source>
        <dbReference type="EMBL" id="MET1254871.1"/>
    </source>
</evidence>
<comment type="caution">
    <text evidence="1">The sequence shown here is derived from an EMBL/GenBank/DDBJ whole genome shotgun (WGS) entry which is preliminary data.</text>
</comment>
<dbReference type="SMART" id="SM00028">
    <property type="entry name" value="TPR"/>
    <property type="match status" value="4"/>
</dbReference>
<dbReference type="Gene3D" id="1.25.40.10">
    <property type="entry name" value="Tetratricopeptide repeat domain"/>
    <property type="match status" value="3"/>
</dbReference>
<protein>
    <submittedName>
        <fullName evidence="1">Uncharacterized protein</fullName>
    </submittedName>
</protein>
<evidence type="ECO:0000313" key="2">
    <source>
        <dbReference type="Proteomes" id="UP001548189"/>
    </source>
</evidence>
<organism evidence="1 2">
    <name type="scientific">Aliikangiella maris</name>
    <dbReference type="NCBI Taxonomy" id="3162458"/>
    <lineage>
        <taxon>Bacteria</taxon>
        <taxon>Pseudomonadati</taxon>
        <taxon>Pseudomonadota</taxon>
        <taxon>Gammaproteobacteria</taxon>
        <taxon>Oceanospirillales</taxon>
        <taxon>Pleioneaceae</taxon>
        <taxon>Aliikangiella</taxon>
    </lineage>
</organism>
<gene>
    <name evidence="1" type="ORF">ABVT43_07030</name>
</gene>
<proteinExistence type="predicted"/>
<keyword evidence="2" id="KW-1185">Reference proteome</keyword>
<dbReference type="Pfam" id="PF13181">
    <property type="entry name" value="TPR_8"/>
    <property type="match status" value="1"/>
</dbReference>
<dbReference type="InterPro" id="IPR019734">
    <property type="entry name" value="TPR_rpt"/>
</dbReference>
<sequence>MMKNSFQWLTKIVIAIFLFQPAIVLKVDSLDIGFTAKAAESTKKKTRRTPAMREKIYSQLARAQKLADEKNVAEGLEILESLNKRADQLNSYEQAMVWNALGFIYYSNDKINQAVAAFEQVVKQENIPESLELSTLFSLAQLSMQAEKYEQSLTYLSKWEALKEGEAIDKGLVLKANAYYALKDYAAAEKAISSAISKVEAEGKVAKENWLVLKRALHYELKQPRQVTQVSEKLVRHYSKPKYWIELSNMYGEVGEATKQLAVLEAAYQQGFVTNKSDIRSLAQQYFFSGAPYKAAKLMSEQLAKGNIEGDIKTLQFLAQAWSAAKEGDKAIPVLLDAAKQSSDGNIDAQLAEVLVNQSKYEQAIEVANRAKEKGELKNPGHVDVALGMAHYNLKNYNQAIDHFKLAAKDDKVNKMAQKWLQFVTSEKLNQERLKQSVAAIGY</sequence>
<dbReference type="Proteomes" id="UP001548189">
    <property type="component" value="Unassembled WGS sequence"/>
</dbReference>
<name>A0ABV2BSF4_9GAMM</name>
<dbReference type="InterPro" id="IPR011990">
    <property type="entry name" value="TPR-like_helical_dom_sf"/>
</dbReference>
<dbReference type="PROSITE" id="PS50005">
    <property type="entry name" value="TPR"/>
    <property type="match status" value="1"/>
</dbReference>
<dbReference type="SUPFAM" id="SSF48452">
    <property type="entry name" value="TPR-like"/>
    <property type="match status" value="2"/>
</dbReference>
<reference evidence="1 2" key="1">
    <citation type="submission" date="2024-06" db="EMBL/GenBank/DDBJ databases">
        <authorList>
            <person name="Li F."/>
        </authorList>
    </citation>
    <scope>NUCLEOTIDE SEQUENCE [LARGE SCALE GENOMIC DNA]</scope>
    <source>
        <strain evidence="1 2">GXAS 311</strain>
    </source>
</reference>
<accession>A0ABV2BSF4</accession>
<dbReference type="EMBL" id="JBEVCJ010000006">
    <property type="protein sequence ID" value="MET1254871.1"/>
    <property type="molecule type" value="Genomic_DNA"/>
</dbReference>